<keyword evidence="6 7" id="KW-0472">Membrane</keyword>
<evidence type="ECO:0000256" key="2">
    <source>
        <dbReference type="ARBA" id="ARBA00022448"/>
    </source>
</evidence>
<dbReference type="Proteomes" id="UP000014155">
    <property type="component" value="Unassembled WGS sequence"/>
</dbReference>
<dbReference type="GO" id="GO:0005886">
    <property type="term" value="C:plasma membrane"/>
    <property type="evidence" value="ECO:0007669"/>
    <property type="project" value="UniProtKB-SubCell"/>
</dbReference>
<comment type="caution">
    <text evidence="9">The sequence shown here is derived from an EMBL/GenBank/DDBJ whole genome shotgun (WGS) entry which is preliminary data.</text>
</comment>
<protein>
    <submittedName>
        <fullName evidence="9">ABC-type sugar transport system, permease component</fullName>
    </submittedName>
</protein>
<gene>
    <name evidence="9" type="ORF">CTER_0320</name>
</gene>
<dbReference type="PROSITE" id="PS50928">
    <property type="entry name" value="ABC_TM1"/>
    <property type="match status" value="1"/>
</dbReference>
<evidence type="ECO:0000313" key="9">
    <source>
        <dbReference type="EMBL" id="EMS73669.1"/>
    </source>
</evidence>
<evidence type="ECO:0000259" key="8">
    <source>
        <dbReference type="PROSITE" id="PS50928"/>
    </source>
</evidence>
<dbReference type="GO" id="GO:0055085">
    <property type="term" value="P:transmembrane transport"/>
    <property type="evidence" value="ECO:0007669"/>
    <property type="project" value="InterPro"/>
</dbReference>
<dbReference type="STRING" id="1195236.CTER_0320"/>
<evidence type="ECO:0000256" key="6">
    <source>
        <dbReference type="ARBA" id="ARBA00023136"/>
    </source>
</evidence>
<dbReference type="eggNOG" id="COG0395">
    <property type="taxonomic scope" value="Bacteria"/>
</dbReference>
<keyword evidence="2 7" id="KW-0813">Transport</keyword>
<comment type="subcellular location">
    <subcellularLocation>
        <location evidence="1 7">Cell membrane</location>
        <topology evidence="1 7">Multi-pass membrane protein</topology>
    </subcellularLocation>
</comment>
<reference evidence="9 10" key="1">
    <citation type="journal article" date="2013" name="Genome Announc.">
        <title>Draft Genome Sequence of the Cellulolytic, Mesophilic, Anaerobic Bacterium Clostridium termitidis Strain CT1112 (DSM 5398).</title>
        <authorList>
            <person name="Lal S."/>
            <person name="Ramachandran U."/>
            <person name="Zhang X."/>
            <person name="Munir R."/>
            <person name="Sparling R."/>
            <person name="Levin D.B."/>
        </authorList>
    </citation>
    <scope>NUCLEOTIDE SEQUENCE [LARGE SCALE GENOMIC DNA]</scope>
    <source>
        <strain evidence="9 10">CT1112</strain>
    </source>
</reference>
<sequence length="298" mass="33905">MGTRRQFYKELEKTILSVFLFVMAIIILFPLLLTVTNSFMSEQEITDSYSMVAVKDQVPEKNSFAGKYADVKLIPSMVTIKQYYYVLIKETQFLIKFWNSVFLAAPIILGQLLVASMAAYAFSKQKFIFRDKLFFAYIIIMMMPFQVTLVPNYIMVGKLGLMGNYLSIILPGIFSTFGVFLMRQFMMYIPDAYIESAKVDGANQFRIFCSIILPMSKTGLAALAILVFIDNWNMVEQPLVFLQDVNKHPLSIYLSSINEGERGIAFAASTIYMLPMLLVFLYGENYLVQGIQLSGLKG</sequence>
<feature type="transmembrane region" description="Helical" evidence="7">
    <location>
        <begin position="134"/>
        <end position="154"/>
    </location>
</feature>
<accession>S0FWY0</accession>
<dbReference type="AlphaFoldDB" id="S0FWY0"/>
<feature type="transmembrane region" description="Helical" evidence="7">
    <location>
        <begin position="207"/>
        <end position="229"/>
    </location>
</feature>
<evidence type="ECO:0000256" key="7">
    <source>
        <dbReference type="RuleBase" id="RU363032"/>
    </source>
</evidence>
<dbReference type="PANTHER" id="PTHR43744:SF12">
    <property type="entry name" value="ABC TRANSPORTER PERMEASE PROTEIN MG189-RELATED"/>
    <property type="match status" value="1"/>
</dbReference>
<evidence type="ECO:0000256" key="4">
    <source>
        <dbReference type="ARBA" id="ARBA00022692"/>
    </source>
</evidence>
<feature type="transmembrane region" description="Helical" evidence="7">
    <location>
        <begin position="263"/>
        <end position="283"/>
    </location>
</feature>
<evidence type="ECO:0000313" key="10">
    <source>
        <dbReference type="Proteomes" id="UP000014155"/>
    </source>
</evidence>
<dbReference type="PATRIC" id="fig|1195236.3.peg.627"/>
<dbReference type="RefSeq" id="WP_004623669.1">
    <property type="nucleotide sequence ID" value="NZ_AORV01000016.1"/>
</dbReference>
<keyword evidence="5 7" id="KW-1133">Transmembrane helix</keyword>
<dbReference type="Pfam" id="PF00528">
    <property type="entry name" value="BPD_transp_1"/>
    <property type="match status" value="1"/>
</dbReference>
<keyword evidence="4 7" id="KW-0812">Transmembrane</keyword>
<dbReference type="PANTHER" id="PTHR43744">
    <property type="entry name" value="ABC TRANSPORTER PERMEASE PROTEIN MG189-RELATED-RELATED"/>
    <property type="match status" value="1"/>
</dbReference>
<dbReference type="EMBL" id="AORV01000016">
    <property type="protein sequence ID" value="EMS73669.1"/>
    <property type="molecule type" value="Genomic_DNA"/>
</dbReference>
<evidence type="ECO:0000256" key="5">
    <source>
        <dbReference type="ARBA" id="ARBA00022989"/>
    </source>
</evidence>
<keyword evidence="9" id="KW-0762">Sugar transport</keyword>
<comment type="similarity">
    <text evidence="7">Belongs to the binding-protein-dependent transport system permease family.</text>
</comment>
<feature type="transmembrane region" description="Helical" evidence="7">
    <location>
        <begin position="101"/>
        <end position="122"/>
    </location>
</feature>
<feature type="transmembrane region" description="Helical" evidence="7">
    <location>
        <begin position="14"/>
        <end position="33"/>
    </location>
</feature>
<dbReference type="CDD" id="cd06261">
    <property type="entry name" value="TM_PBP2"/>
    <property type="match status" value="1"/>
</dbReference>
<name>S0FWY0_RUMCE</name>
<feature type="domain" description="ABC transmembrane type-1" evidence="8">
    <location>
        <begin position="97"/>
        <end position="283"/>
    </location>
</feature>
<proteinExistence type="inferred from homology"/>
<evidence type="ECO:0000256" key="3">
    <source>
        <dbReference type="ARBA" id="ARBA00022475"/>
    </source>
</evidence>
<dbReference type="InterPro" id="IPR035906">
    <property type="entry name" value="MetI-like_sf"/>
</dbReference>
<dbReference type="InterPro" id="IPR000515">
    <property type="entry name" value="MetI-like"/>
</dbReference>
<feature type="transmembrane region" description="Helical" evidence="7">
    <location>
        <begin position="166"/>
        <end position="186"/>
    </location>
</feature>
<dbReference type="SUPFAM" id="SSF161098">
    <property type="entry name" value="MetI-like"/>
    <property type="match status" value="1"/>
</dbReference>
<dbReference type="Gene3D" id="1.10.3720.10">
    <property type="entry name" value="MetI-like"/>
    <property type="match status" value="1"/>
</dbReference>
<keyword evidence="10" id="KW-1185">Reference proteome</keyword>
<organism evidence="9 10">
    <name type="scientific">Ruminiclostridium cellobioparum subsp. termitidis CT1112</name>
    <dbReference type="NCBI Taxonomy" id="1195236"/>
    <lineage>
        <taxon>Bacteria</taxon>
        <taxon>Bacillati</taxon>
        <taxon>Bacillota</taxon>
        <taxon>Clostridia</taxon>
        <taxon>Eubacteriales</taxon>
        <taxon>Oscillospiraceae</taxon>
        <taxon>Ruminiclostridium</taxon>
    </lineage>
</organism>
<evidence type="ECO:0000256" key="1">
    <source>
        <dbReference type="ARBA" id="ARBA00004651"/>
    </source>
</evidence>
<keyword evidence="3" id="KW-1003">Cell membrane</keyword>